<evidence type="ECO:0000256" key="1">
    <source>
        <dbReference type="SAM" id="Coils"/>
    </source>
</evidence>
<proteinExistence type="predicted"/>
<protein>
    <submittedName>
        <fullName evidence="3">Uncharacterized protein</fullName>
    </submittedName>
</protein>
<accession>A0ABQ5KXV4</accession>
<feature type="region of interest" description="Disordered" evidence="2">
    <location>
        <begin position="711"/>
        <end position="744"/>
    </location>
</feature>
<evidence type="ECO:0000313" key="3">
    <source>
        <dbReference type="EMBL" id="GKT37271.1"/>
    </source>
</evidence>
<keyword evidence="4" id="KW-1185">Reference proteome</keyword>
<feature type="region of interest" description="Disordered" evidence="2">
    <location>
        <begin position="464"/>
        <end position="497"/>
    </location>
</feature>
<organism evidence="3 4">
    <name type="scientific">Aduncisulcus paluster</name>
    <dbReference type="NCBI Taxonomy" id="2918883"/>
    <lineage>
        <taxon>Eukaryota</taxon>
        <taxon>Metamonada</taxon>
        <taxon>Carpediemonas-like organisms</taxon>
        <taxon>Aduncisulcus</taxon>
    </lineage>
</organism>
<name>A0ABQ5KXV4_9EUKA</name>
<evidence type="ECO:0000256" key="2">
    <source>
        <dbReference type="SAM" id="MobiDB-lite"/>
    </source>
</evidence>
<sequence length="812" mass="91663">MDSLKAKYAPVTAEVLEGKIKSSMKPSLLDTPHSIFKRLSTDTVSHTTIPRKTTPIKRPITAHQYSIFPEFESIRQKISRIKSRHMSPSPPKVPKRSTPDEFQFSLEIPPEDASHSIISQSKSKIPDMSQLFFSHNEVLETPPATHRESSYSPSPHGDLFEDRNEHEMWQRELRKMEVEKKKIAKTIQSETKIPPSHNPRIKRAKKECNSGKKGLFGDKKETILHEEKNKALITTKVRRDAKKWDNVLLKMREQKLKDDIKRNPASVFSPSSSAHFRTKPSKPPHSSLPAKFQDSSHNDIGLFEPERRTKQIDKGSDKGFENVVHESNSIFQSGEISMTPTWLQGSGMVEVTSIAPFSAIIQHKDAKNRSKEQHYPQKSYHHQSYGAKTTKHSRFSTSSPNNPLGYYSTEFDALESIPSVVDKYKTLASSKFLKYKSQAHSREPSFHAEPSGLCGIVDEVEYSPSPSYTQINPDDPMRAKPPHPHHSTKPPLKLSGDSSIIISDYPDSTIMNPRSIIGMKTKRLEQSSSSSSSTLISGAKSRSISASSFISLLSSPHTSAKTVLNDVNSIFKRPSSLRTSIFPLVCMWKGEVVHEEEKEKEEREEMERKRRERVRKIRLKYDSDDISTLKTLPNPNSTIFSENNGLNSLKGTDFDHKHHKQFSHAQPHSIQMFGEFISHSESIFSPPSTHLSNSFLKHQQKDPKRSFRLSSYMSNSSLGTPTPKLLQSGTHHMSTPIDSSSDVKDKGKQAQFISRGQNNMVLRSGFEPELRQYHGTSALSHTVEDLSHFEASGTQRKPSSSIVLSQLRSGMK</sequence>
<reference evidence="3" key="1">
    <citation type="submission" date="2022-03" db="EMBL/GenBank/DDBJ databases">
        <title>Draft genome sequence of Aduncisulcus paluster, a free-living microaerophilic Fornicata.</title>
        <authorList>
            <person name="Yuyama I."/>
            <person name="Kume K."/>
            <person name="Tamura T."/>
            <person name="Inagaki Y."/>
            <person name="Hashimoto T."/>
        </authorList>
    </citation>
    <scope>NUCLEOTIDE SEQUENCE</scope>
    <source>
        <strain evidence="3">NY0171</strain>
    </source>
</reference>
<gene>
    <name evidence="3" type="ORF">ADUPG1_010091</name>
</gene>
<feature type="region of interest" description="Disordered" evidence="2">
    <location>
        <begin position="142"/>
        <end position="161"/>
    </location>
</feature>
<feature type="region of interest" description="Disordered" evidence="2">
    <location>
        <begin position="192"/>
        <end position="213"/>
    </location>
</feature>
<evidence type="ECO:0000313" key="4">
    <source>
        <dbReference type="Proteomes" id="UP001057375"/>
    </source>
</evidence>
<feature type="compositionally biased region" description="Polar residues" evidence="2">
    <location>
        <begin position="711"/>
        <end position="740"/>
    </location>
</feature>
<feature type="region of interest" description="Disordered" evidence="2">
    <location>
        <begin position="790"/>
        <end position="812"/>
    </location>
</feature>
<comment type="caution">
    <text evidence="3">The sequence shown here is derived from an EMBL/GenBank/DDBJ whole genome shotgun (WGS) entry which is preliminary data.</text>
</comment>
<dbReference type="EMBL" id="BQXS01011436">
    <property type="protein sequence ID" value="GKT37271.1"/>
    <property type="molecule type" value="Genomic_DNA"/>
</dbReference>
<feature type="compositionally biased region" description="Polar residues" evidence="2">
    <location>
        <begin position="266"/>
        <end position="275"/>
    </location>
</feature>
<feature type="coiled-coil region" evidence="1">
    <location>
        <begin position="589"/>
        <end position="616"/>
    </location>
</feature>
<dbReference type="Proteomes" id="UP001057375">
    <property type="component" value="Unassembled WGS sequence"/>
</dbReference>
<feature type="region of interest" description="Disordered" evidence="2">
    <location>
        <begin position="370"/>
        <end position="398"/>
    </location>
</feature>
<feature type="compositionally biased region" description="Polar residues" evidence="2">
    <location>
        <begin position="792"/>
        <end position="812"/>
    </location>
</feature>
<feature type="region of interest" description="Disordered" evidence="2">
    <location>
        <begin position="260"/>
        <end position="298"/>
    </location>
</feature>
<keyword evidence="1" id="KW-0175">Coiled coil</keyword>